<dbReference type="GO" id="GO:0006508">
    <property type="term" value="P:proteolysis"/>
    <property type="evidence" value="ECO:0007669"/>
    <property type="project" value="UniProtKB-KW"/>
</dbReference>
<organism evidence="10 11">
    <name type="scientific">Terrihabitans soli</name>
    <dbReference type="NCBI Taxonomy" id="708113"/>
    <lineage>
        <taxon>Bacteria</taxon>
        <taxon>Pseudomonadati</taxon>
        <taxon>Pseudomonadota</taxon>
        <taxon>Alphaproteobacteria</taxon>
        <taxon>Hyphomicrobiales</taxon>
        <taxon>Terrihabitans</taxon>
    </lineage>
</organism>
<dbReference type="GO" id="GO:0008237">
    <property type="term" value="F:metallopeptidase activity"/>
    <property type="evidence" value="ECO:0007669"/>
    <property type="project" value="UniProtKB-KW"/>
</dbReference>
<evidence type="ECO:0000256" key="9">
    <source>
        <dbReference type="SAM" id="MobiDB-lite"/>
    </source>
</evidence>
<evidence type="ECO:0000256" key="6">
    <source>
        <dbReference type="ARBA" id="ARBA00022833"/>
    </source>
</evidence>
<dbReference type="PIRSF" id="PIRSF018455">
    <property type="entry name" value="MepA"/>
    <property type="match status" value="1"/>
</dbReference>
<name>A0A6S6QY26_9HYPH</name>
<gene>
    <name evidence="10" type="ORF">IZ6_29170</name>
</gene>
<dbReference type="GO" id="GO:0030288">
    <property type="term" value="C:outer membrane-bounded periplasmic space"/>
    <property type="evidence" value="ECO:0007669"/>
    <property type="project" value="InterPro"/>
</dbReference>
<sequence>MPLPAPKPNDLAKPPPLKLDKAPAKQLFGAEKLPNKLKSRSIGFYAKGCLAGAKPLAIDGPAWQVMRLSRNRNWGHPVLISTLEKLAAKVKAETKWPGLLVGDISQPRGGPMLTGHASHQVGLDADVWLNPMPKRTFTAREREDTSAVSMANAKFSGVNPKVWTPEHLKVIRLAATMPGVERVLVNPVIKKQLCTDAVGDRSWLAKVRPYWGHDYHMHIRIGCPSGSDSCKAQAAIPGDEECGAPLDAWLKKVRKPDVPPPPPKDKPKPTPPPKPIMLSDLPGECRTVLEAPDADFAPTVAAPGVKPAADPDDQAATPDPTGQDTPVPPTPQ</sequence>
<keyword evidence="8" id="KW-1015">Disulfide bond</keyword>
<evidence type="ECO:0000256" key="3">
    <source>
        <dbReference type="ARBA" id="ARBA00022729"/>
    </source>
</evidence>
<keyword evidence="11" id="KW-1185">Reference proteome</keyword>
<proteinExistence type="predicted"/>
<keyword evidence="5" id="KW-0378">Hydrolase</keyword>
<dbReference type="GO" id="GO:0004252">
    <property type="term" value="F:serine-type endopeptidase activity"/>
    <property type="evidence" value="ECO:0007669"/>
    <property type="project" value="InterPro"/>
</dbReference>
<dbReference type="AlphaFoldDB" id="A0A6S6QY26"/>
<dbReference type="InterPro" id="IPR005073">
    <property type="entry name" value="Peptidase_M74"/>
</dbReference>
<dbReference type="NCBIfam" id="NF006947">
    <property type="entry name" value="PRK09429.1"/>
    <property type="match status" value="1"/>
</dbReference>
<protein>
    <submittedName>
        <fullName evidence="10">Penicillin-insensitive murein endopeptidase</fullName>
    </submittedName>
</protein>
<dbReference type="Gene3D" id="3.30.1380.10">
    <property type="match status" value="1"/>
</dbReference>
<feature type="disulfide bond" evidence="8">
    <location>
        <begin position="194"/>
        <end position="242"/>
    </location>
</feature>
<dbReference type="GO" id="GO:0046872">
    <property type="term" value="F:metal ion binding"/>
    <property type="evidence" value="ECO:0007669"/>
    <property type="project" value="UniProtKB-KW"/>
</dbReference>
<dbReference type="Proteomes" id="UP000515317">
    <property type="component" value="Chromosome"/>
</dbReference>
<keyword evidence="1" id="KW-0645">Protease</keyword>
<evidence type="ECO:0000256" key="7">
    <source>
        <dbReference type="ARBA" id="ARBA00023049"/>
    </source>
</evidence>
<dbReference type="SUPFAM" id="SSF55166">
    <property type="entry name" value="Hedgehog/DD-peptidase"/>
    <property type="match status" value="1"/>
</dbReference>
<evidence type="ECO:0000256" key="2">
    <source>
        <dbReference type="ARBA" id="ARBA00022723"/>
    </source>
</evidence>
<keyword evidence="6" id="KW-0862">Zinc</keyword>
<evidence type="ECO:0000313" key="10">
    <source>
        <dbReference type="EMBL" id="BCJ92182.1"/>
    </source>
</evidence>
<evidence type="ECO:0000256" key="4">
    <source>
        <dbReference type="ARBA" id="ARBA00022764"/>
    </source>
</evidence>
<keyword evidence="2" id="KW-0479">Metal-binding</keyword>
<dbReference type="Pfam" id="PF03411">
    <property type="entry name" value="Peptidase_M74"/>
    <property type="match status" value="1"/>
</dbReference>
<feature type="disulfide bond" evidence="8">
    <location>
        <begin position="223"/>
        <end position="230"/>
    </location>
</feature>
<evidence type="ECO:0000256" key="8">
    <source>
        <dbReference type="PIRSR" id="PIRSR018455-2"/>
    </source>
</evidence>
<accession>A0A6S6QY26</accession>
<dbReference type="KEGG" id="tso:IZ6_29170"/>
<evidence type="ECO:0000256" key="5">
    <source>
        <dbReference type="ARBA" id="ARBA00022801"/>
    </source>
</evidence>
<keyword evidence="3" id="KW-0732">Signal</keyword>
<reference evidence="10 11" key="1">
    <citation type="submission" date="2020-08" db="EMBL/GenBank/DDBJ databases">
        <title>Genome sequence of Rhizobiales bacterium strain IZ6.</title>
        <authorList>
            <person name="Nakai R."/>
            <person name="Naganuma T."/>
        </authorList>
    </citation>
    <scope>NUCLEOTIDE SEQUENCE [LARGE SCALE GENOMIC DNA]</scope>
    <source>
        <strain evidence="10 11">IZ6</strain>
    </source>
</reference>
<evidence type="ECO:0000256" key="1">
    <source>
        <dbReference type="ARBA" id="ARBA00022670"/>
    </source>
</evidence>
<dbReference type="InterPro" id="IPR009045">
    <property type="entry name" value="Zn_M74/Hedgehog-like"/>
</dbReference>
<feature type="region of interest" description="Disordered" evidence="9">
    <location>
        <begin position="253"/>
        <end position="332"/>
    </location>
</feature>
<dbReference type="EMBL" id="AP023361">
    <property type="protein sequence ID" value="BCJ92182.1"/>
    <property type="molecule type" value="Genomic_DNA"/>
</dbReference>
<evidence type="ECO:0000313" key="11">
    <source>
        <dbReference type="Proteomes" id="UP000515317"/>
    </source>
</evidence>
<keyword evidence="4" id="KW-0574">Periplasm</keyword>
<keyword evidence="7" id="KW-0482">Metalloprotease</keyword>